<evidence type="ECO:0000256" key="4">
    <source>
        <dbReference type="ARBA" id="ARBA00022692"/>
    </source>
</evidence>
<feature type="transmembrane region" description="Helical" evidence="11">
    <location>
        <begin position="243"/>
        <end position="268"/>
    </location>
</feature>
<comment type="caution">
    <text evidence="14">The sequence shown here is derived from an EMBL/GenBank/DDBJ whole genome shotgun (WGS) entry which is preliminary data.</text>
</comment>
<evidence type="ECO:0000313" key="15">
    <source>
        <dbReference type="Proteomes" id="UP001225596"/>
    </source>
</evidence>
<evidence type="ECO:0000259" key="13">
    <source>
        <dbReference type="PROSITE" id="PS50929"/>
    </source>
</evidence>
<evidence type="ECO:0000256" key="8">
    <source>
        <dbReference type="ARBA" id="ARBA00022989"/>
    </source>
</evidence>
<keyword evidence="5" id="KW-0547">Nucleotide-binding</keyword>
<dbReference type="PANTHER" id="PTHR43394:SF1">
    <property type="entry name" value="ATP-BINDING CASSETTE SUB-FAMILY B MEMBER 10, MITOCHONDRIAL"/>
    <property type="match status" value="1"/>
</dbReference>
<evidence type="ECO:0000256" key="3">
    <source>
        <dbReference type="ARBA" id="ARBA00022475"/>
    </source>
</evidence>
<keyword evidence="4 11" id="KW-0812">Transmembrane</keyword>
<keyword evidence="15" id="KW-1185">Reference proteome</keyword>
<dbReference type="PROSITE" id="PS00211">
    <property type="entry name" value="ABC_TRANSPORTER_1"/>
    <property type="match status" value="1"/>
</dbReference>
<organism evidence="14 15">
    <name type="scientific">Keguizhuia sedimenti</name>
    <dbReference type="NCBI Taxonomy" id="3064264"/>
    <lineage>
        <taxon>Bacteria</taxon>
        <taxon>Pseudomonadati</taxon>
        <taxon>Pseudomonadota</taxon>
        <taxon>Betaproteobacteria</taxon>
        <taxon>Burkholderiales</taxon>
        <taxon>Oxalobacteraceae</taxon>
        <taxon>Keguizhuia</taxon>
    </lineage>
</organism>
<dbReference type="Gene3D" id="1.20.1560.10">
    <property type="entry name" value="ABC transporter type 1, transmembrane domain"/>
    <property type="match status" value="1"/>
</dbReference>
<dbReference type="PROSITE" id="PS50929">
    <property type="entry name" value="ABC_TM1F"/>
    <property type="match status" value="1"/>
</dbReference>
<dbReference type="InterPro" id="IPR011917">
    <property type="entry name" value="ABC_transpr_lipidA"/>
</dbReference>
<feature type="transmembrane region" description="Helical" evidence="11">
    <location>
        <begin position="162"/>
        <end position="181"/>
    </location>
</feature>
<keyword evidence="9" id="KW-0445">Lipid transport</keyword>
<dbReference type="InterPro" id="IPR039421">
    <property type="entry name" value="Type_1_exporter"/>
</dbReference>
<dbReference type="NCBIfam" id="TIGR02203">
    <property type="entry name" value="MsbA_lipidA"/>
    <property type="match status" value="1"/>
</dbReference>
<name>A0ABU1BP63_9BURK</name>
<evidence type="ECO:0000256" key="2">
    <source>
        <dbReference type="ARBA" id="ARBA00022448"/>
    </source>
</evidence>
<dbReference type="InterPro" id="IPR017871">
    <property type="entry name" value="ABC_transporter-like_CS"/>
</dbReference>
<evidence type="ECO:0000256" key="5">
    <source>
        <dbReference type="ARBA" id="ARBA00022741"/>
    </source>
</evidence>
<protein>
    <submittedName>
        <fullName evidence="14">Lipid A export permease/ATP-binding protein MsbA</fullName>
    </submittedName>
</protein>
<evidence type="ECO:0000256" key="10">
    <source>
        <dbReference type="ARBA" id="ARBA00023136"/>
    </source>
</evidence>
<dbReference type="SUPFAM" id="SSF52540">
    <property type="entry name" value="P-loop containing nucleoside triphosphate hydrolases"/>
    <property type="match status" value="1"/>
</dbReference>
<dbReference type="SMART" id="SM00382">
    <property type="entry name" value="AAA"/>
    <property type="match status" value="1"/>
</dbReference>
<keyword evidence="7" id="KW-1278">Translocase</keyword>
<dbReference type="SUPFAM" id="SSF90123">
    <property type="entry name" value="ABC transporter transmembrane region"/>
    <property type="match status" value="1"/>
</dbReference>
<dbReference type="EMBL" id="JAUYVH010000005">
    <property type="protein sequence ID" value="MDQ9170800.1"/>
    <property type="molecule type" value="Genomic_DNA"/>
</dbReference>
<dbReference type="RefSeq" id="WP_338436735.1">
    <property type="nucleotide sequence ID" value="NZ_JAUYVH010000005.1"/>
</dbReference>
<evidence type="ECO:0000256" key="1">
    <source>
        <dbReference type="ARBA" id="ARBA00004651"/>
    </source>
</evidence>
<dbReference type="InterPro" id="IPR003593">
    <property type="entry name" value="AAA+_ATPase"/>
</dbReference>
<evidence type="ECO:0000256" key="6">
    <source>
        <dbReference type="ARBA" id="ARBA00022840"/>
    </source>
</evidence>
<dbReference type="Pfam" id="PF00664">
    <property type="entry name" value="ABC_membrane"/>
    <property type="match status" value="1"/>
</dbReference>
<evidence type="ECO:0000256" key="9">
    <source>
        <dbReference type="ARBA" id="ARBA00023055"/>
    </source>
</evidence>
<proteinExistence type="predicted"/>
<feature type="domain" description="ABC transmembrane type-1" evidence="13">
    <location>
        <begin position="22"/>
        <end position="305"/>
    </location>
</feature>
<dbReference type="CDD" id="cd18552">
    <property type="entry name" value="ABC_6TM_MsbA_like"/>
    <property type="match status" value="1"/>
</dbReference>
<dbReference type="Gene3D" id="3.40.50.300">
    <property type="entry name" value="P-loop containing nucleotide triphosphate hydrolases"/>
    <property type="match status" value="1"/>
</dbReference>
<dbReference type="InterPro" id="IPR036640">
    <property type="entry name" value="ABC1_TM_sf"/>
</dbReference>
<keyword evidence="3" id="KW-1003">Cell membrane</keyword>
<keyword evidence="2" id="KW-0813">Transport</keyword>
<reference evidence="14 15" key="1">
    <citation type="submission" date="2023-08" db="EMBL/GenBank/DDBJ databases">
        <title>Oxalobacteraceae gen .nov., isolated from river sludge outside the plant.</title>
        <authorList>
            <person name="Zhao S.Y."/>
        </authorList>
    </citation>
    <scope>NUCLEOTIDE SEQUENCE [LARGE SCALE GENOMIC DNA]</scope>
    <source>
        <strain evidence="14 15">R-40</strain>
    </source>
</reference>
<dbReference type="Pfam" id="PF00005">
    <property type="entry name" value="ABC_tran"/>
    <property type="match status" value="1"/>
</dbReference>
<evidence type="ECO:0000313" key="14">
    <source>
        <dbReference type="EMBL" id="MDQ9170800.1"/>
    </source>
</evidence>
<dbReference type="PROSITE" id="PS50893">
    <property type="entry name" value="ABC_TRANSPORTER_2"/>
    <property type="match status" value="1"/>
</dbReference>
<keyword evidence="6" id="KW-0067">ATP-binding</keyword>
<dbReference type="InterPro" id="IPR027417">
    <property type="entry name" value="P-loop_NTPase"/>
</dbReference>
<evidence type="ECO:0000256" key="11">
    <source>
        <dbReference type="SAM" id="Phobius"/>
    </source>
</evidence>
<dbReference type="InterPro" id="IPR003439">
    <property type="entry name" value="ABC_transporter-like_ATP-bd"/>
</dbReference>
<dbReference type="InterPro" id="IPR011527">
    <property type="entry name" value="ABC1_TM_dom"/>
</dbReference>
<feature type="transmembrane region" description="Helical" evidence="11">
    <location>
        <begin position="57"/>
        <end position="75"/>
    </location>
</feature>
<accession>A0ABU1BP63</accession>
<feature type="domain" description="ABC transporter" evidence="12">
    <location>
        <begin position="337"/>
        <end position="572"/>
    </location>
</feature>
<keyword evidence="8 11" id="KW-1133">Transmembrane helix</keyword>
<evidence type="ECO:0000256" key="7">
    <source>
        <dbReference type="ARBA" id="ARBA00022967"/>
    </source>
</evidence>
<comment type="subcellular location">
    <subcellularLocation>
        <location evidence="1">Cell membrane</location>
        <topology evidence="1">Multi-pass membrane protein</topology>
    </subcellularLocation>
</comment>
<evidence type="ECO:0000259" key="12">
    <source>
        <dbReference type="PROSITE" id="PS50893"/>
    </source>
</evidence>
<gene>
    <name evidence="14" type="primary">msbA</name>
    <name evidence="14" type="ORF">Q8A64_10305</name>
</gene>
<feature type="transmembrane region" description="Helical" evidence="11">
    <location>
        <begin position="137"/>
        <end position="156"/>
    </location>
</feature>
<dbReference type="PANTHER" id="PTHR43394">
    <property type="entry name" value="ATP-DEPENDENT PERMEASE MDL1, MITOCHONDRIAL"/>
    <property type="match status" value="1"/>
</dbReference>
<sequence>MVISPYFKRLVRLHLPYKKRLFVALLAMIVTAATEPVVPFLFKHLLDQGFASGQAQFSYWLVPLAVIGIFAVRGASTFVSTYMMTWVSTNVLNELRRQMFSRLLDVPVGYYAQHSVGRVINSIMFEVQQISEMVTKVFTAILRASLTVLGLLAWLLYLNWKLTMITLILLPLISLVVRTTGKRLKRLNRESLTVNAQLTQVVEETIRAHQVIKIFGGEEYEKARFGERIKNLRRYVMRTTSTFAATVPITQLLTAFAVAIVVVLALMQSSQGEITVGGFVSFLTAMLMLLTPLKQLTEVNGPLQRGLAAAESVFQLIDSAPERQGGKVLPQRARGQVDFVDVCFSYPGQQQVALQGINLHVEPGETIAFVGMSGGGKSTLVNLLPGFYSPTRGKILLDGESIEDISLASLRAQIAMVSQNVVLFDDTIAANIAYGDESPDPERIKAAAEGAYLNDMIAGMQEGLATRIGDNGSRLSGGQRQRLAIARAIYKNAPLLILDEATSALDTESERAVQAALEQLMQGRTTFVIAHRLSTIERASRIVVLSDGMIVETGTHQELLRQQGVYANLHKLQFSRETDSNAVVE</sequence>
<feature type="transmembrane region" description="Helical" evidence="11">
    <location>
        <begin position="21"/>
        <end position="42"/>
    </location>
</feature>
<dbReference type="Proteomes" id="UP001225596">
    <property type="component" value="Unassembled WGS sequence"/>
</dbReference>
<keyword evidence="10 11" id="KW-0472">Membrane</keyword>